<dbReference type="PANTHER" id="PTHR35526">
    <property type="entry name" value="ANTI-SIGMA-F FACTOR RSBW-RELATED"/>
    <property type="match status" value="1"/>
</dbReference>
<dbReference type="Proteomes" id="UP000579945">
    <property type="component" value="Unassembled WGS sequence"/>
</dbReference>
<dbReference type="PANTHER" id="PTHR35526:SF3">
    <property type="entry name" value="ANTI-SIGMA-F FACTOR RSBW"/>
    <property type="match status" value="1"/>
</dbReference>
<accession>A0A7W5VBU5</accession>
<dbReference type="RefSeq" id="WP_183661220.1">
    <property type="nucleotide sequence ID" value="NZ_BAAAXX010000018.1"/>
</dbReference>
<protein>
    <submittedName>
        <fullName evidence="4">Anti-anti-sigma factor</fullName>
    </submittedName>
</protein>
<reference evidence="4 5" key="1">
    <citation type="submission" date="2020-08" db="EMBL/GenBank/DDBJ databases">
        <title>Sequencing the genomes of 1000 actinobacteria strains.</title>
        <authorList>
            <person name="Klenk H.-P."/>
        </authorList>
    </citation>
    <scope>NUCLEOTIDE SEQUENCE [LARGE SCALE GENOMIC DNA]</scope>
    <source>
        <strain evidence="4 5">DSM 44320</strain>
    </source>
</reference>
<evidence type="ECO:0000259" key="3">
    <source>
        <dbReference type="PROSITE" id="PS50801"/>
    </source>
</evidence>
<dbReference type="InterPro" id="IPR036513">
    <property type="entry name" value="STAS_dom_sf"/>
</dbReference>
<dbReference type="CDD" id="cd16936">
    <property type="entry name" value="HATPase_RsbW-like"/>
    <property type="match status" value="1"/>
</dbReference>
<keyword evidence="1" id="KW-0418">Kinase</keyword>
<organism evidence="4 5">
    <name type="scientific">Nonomuraea dietziae</name>
    <dbReference type="NCBI Taxonomy" id="65515"/>
    <lineage>
        <taxon>Bacteria</taxon>
        <taxon>Bacillati</taxon>
        <taxon>Actinomycetota</taxon>
        <taxon>Actinomycetes</taxon>
        <taxon>Streptosporangiales</taxon>
        <taxon>Streptosporangiaceae</taxon>
        <taxon>Nonomuraea</taxon>
    </lineage>
</organism>
<sequence length="275" mass="29422">MTGDGTLNTPQAPADGGGELPAGAPLILDQHFDGDSLYALRATLEAHVAQAGLPEGRASDLIITVHELATNAVLHGAGAGRVRLWRQAGALHCQVSDEGRVKAGERSAGRPADQWPYEHGHGLWIARYLADRLTVRSASPGSVVTVAFDLPRDDRLPRFSLVRHARPSHVELALSGDLDQQAAQEVSTAVQALLSEHPAPRLVLDLTEVTFWDAIGIAALVTAQQRVNETSAGVMFVAGLSEEFRRRLTALSPTGFTFCDSPEHAAKQMPSPDDR</sequence>
<keyword evidence="5" id="KW-1185">Reference proteome</keyword>
<dbReference type="CDD" id="cd07043">
    <property type="entry name" value="STAS_anti-anti-sigma_factors"/>
    <property type="match status" value="1"/>
</dbReference>
<feature type="domain" description="STAS" evidence="3">
    <location>
        <begin position="172"/>
        <end position="248"/>
    </location>
</feature>
<feature type="compositionally biased region" description="Polar residues" evidence="2">
    <location>
        <begin position="1"/>
        <end position="11"/>
    </location>
</feature>
<dbReference type="InterPro" id="IPR002645">
    <property type="entry name" value="STAS_dom"/>
</dbReference>
<dbReference type="PROSITE" id="PS50801">
    <property type="entry name" value="STAS"/>
    <property type="match status" value="1"/>
</dbReference>
<dbReference type="InterPro" id="IPR003594">
    <property type="entry name" value="HATPase_dom"/>
</dbReference>
<evidence type="ECO:0000313" key="5">
    <source>
        <dbReference type="Proteomes" id="UP000579945"/>
    </source>
</evidence>
<keyword evidence="1" id="KW-0808">Transferase</keyword>
<dbReference type="Gene3D" id="3.30.750.24">
    <property type="entry name" value="STAS domain"/>
    <property type="match status" value="1"/>
</dbReference>
<gene>
    <name evidence="4" type="ORF">FHR33_009101</name>
</gene>
<proteinExistence type="predicted"/>
<keyword evidence="1" id="KW-0723">Serine/threonine-protein kinase</keyword>
<comment type="caution">
    <text evidence="4">The sequence shown here is derived from an EMBL/GenBank/DDBJ whole genome shotgun (WGS) entry which is preliminary data.</text>
</comment>
<evidence type="ECO:0000256" key="1">
    <source>
        <dbReference type="ARBA" id="ARBA00022527"/>
    </source>
</evidence>
<dbReference type="SUPFAM" id="SSF52091">
    <property type="entry name" value="SpoIIaa-like"/>
    <property type="match status" value="1"/>
</dbReference>
<feature type="region of interest" description="Disordered" evidence="2">
    <location>
        <begin position="1"/>
        <end position="22"/>
    </location>
</feature>
<evidence type="ECO:0000256" key="2">
    <source>
        <dbReference type="SAM" id="MobiDB-lite"/>
    </source>
</evidence>
<dbReference type="GeneID" id="95395120"/>
<name>A0A7W5VBU5_9ACTN</name>
<dbReference type="GO" id="GO:0004674">
    <property type="term" value="F:protein serine/threonine kinase activity"/>
    <property type="evidence" value="ECO:0007669"/>
    <property type="project" value="UniProtKB-KW"/>
</dbReference>
<dbReference type="InterPro" id="IPR036890">
    <property type="entry name" value="HATPase_C_sf"/>
</dbReference>
<dbReference type="InterPro" id="IPR050267">
    <property type="entry name" value="Anti-sigma-factor_SerPK"/>
</dbReference>
<dbReference type="Pfam" id="PF01740">
    <property type="entry name" value="STAS"/>
    <property type="match status" value="1"/>
</dbReference>
<dbReference type="SUPFAM" id="SSF55874">
    <property type="entry name" value="ATPase domain of HSP90 chaperone/DNA topoisomerase II/histidine kinase"/>
    <property type="match status" value="1"/>
</dbReference>
<dbReference type="Gene3D" id="3.30.565.10">
    <property type="entry name" value="Histidine kinase-like ATPase, C-terminal domain"/>
    <property type="match status" value="1"/>
</dbReference>
<evidence type="ECO:0000313" key="4">
    <source>
        <dbReference type="EMBL" id="MBB3733154.1"/>
    </source>
</evidence>
<dbReference type="EMBL" id="JACIBV010000002">
    <property type="protein sequence ID" value="MBB3733154.1"/>
    <property type="molecule type" value="Genomic_DNA"/>
</dbReference>
<dbReference type="AlphaFoldDB" id="A0A7W5VBU5"/>
<dbReference type="Pfam" id="PF13581">
    <property type="entry name" value="HATPase_c_2"/>
    <property type="match status" value="1"/>
</dbReference>